<keyword evidence="9" id="KW-1185">Reference proteome</keyword>
<dbReference type="PROSITE" id="PS50056">
    <property type="entry name" value="TYR_PHOSPHATASE_2"/>
    <property type="match status" value="1"/>
</dbReference>
<keyword evidence="4" id="KW-0904">Protein phosphatase</keyword>
<keyword evidence="3" id="KW-0378">Hydrolase</keyword>
<dbReference type="InterPro" id="IPR016130">
    <property type="entry name" value="Tyr_Pase_AS"/>
</dbReference>
<dbReference type="GO" id="GO:0033550">
    <property type="term" value="F:MAP kinase tyrosine phosphatase activity"/>
    <property type="evidence" value="ECO:0007669"/>
    <property type="project" value="TreeGrafter"/>
</dbReference>
<sequence>MTTGDEIENRGSKRDSTGSVLMILPASGIIVMPELGGDVDVLRPSSVTPSELLPCRRRLGLSLDLGKGNEFHMPKRCKVDPMNFSLNGLTSLGGSNFLCSARTMQPQELASKLQKSKPVLLVDCRPFVSYNINHIQGAVNVNCSDRFNRKRLQQGKASLVDLVSTKEGKDLFKRRGSKDIVLYDDHTKDVRTLTPDNGLHLVLTSLKREGKEAFVLRGGLEEFRNQHGDLCNSDIKTQECRPLYSPTTPIIEPQIENAVASQILPFLYLGNERDAMNLQRLKELDITYVLNTTSHIPKYFENQGITYKRIPASDSGCQNLKQYFEEAISFIDEARQKGANVLIHCHAGVSRSATITIAYLLKHTKMSMMDAYRFVKGKRVIISPNFNFMGQLMEYEQALNNGISERTLQPKLLGIESAV</sequence>
<dbReference type="GO" id="GO:0008330">
    <property type="term" value="F:protein tyrosine/threonine phosphatase activity"/>
    <property type="evidence" value="ECO:0007669"/>
    <property type="project" value="TreeGrafter"/>
</dbReference>
<feature type="domain" description="Tyrosine specific protein phosphatases" evidence="6">
    <location>
        <begin position="322"/>
        <end position="379"/>
    </location>
</feature>
<dbReference type="InterPro" id="IPR020422">
    <property type="entry name" value="TYR_PHOSPHATASE_DUAL_dom"/>
</dbReference>
<organism evidence="8 9">
    <name type="scientific">Pinctada imbricata</name>
    <name type="common">Atlantic pearl-oyster</name>
    <name type="synonym">Pinctada martensii</name>
    <dbReference type="NCBI Taxonomy" id="66713"/>
    <lineage>
        <taxon>Eukaryota</taxon>
        <taxon>Metazoa</taxon>
        <taxon>Spiralia</taxon>
        <taxon>Lophotrochozoa</taxon>
        <taxon>Mollusca</taxon>
        <taxon>Bivalvia</taxon>
        <taxon>Autobranchia</taxon>
        <taxon>Pteriomorphia</taxon>
        <taxon>Pterioida</taxon>
        <taxon>Pterioidea</taxon>
        <taxon>Pteriidae</taxon>
        <taxon>Pinctada</taxon>
    </lineage>
</organism>
<evidence type="ECO:0000259" key="7">
    <source>
        <dbReference type="PROSITE" id="PS50206"/>
    </source>
</evidence>
<dbReference type="Pfam" id="PF00581">
    <property type="entry name" value="Rhodanese"/>
    <property type="match status" value="1"/>
</dbReference>
<dbReference type="SMART" id="SM00450">
    <property type="entry name" value="RHOD"/>
    <property type="match status" value="1"/>
</dbReference>
<dbReference type="Gene3D" id="3.40.250.10">
    <property type="entry name" value="Rhodanese-like domain"/>
    <property type="match status" value="1"/>
</dbReference>
<feature type="domain" description="Tyrosine-protein phosphatase" evidence="5">
    <location>
        <begin position="259"/>
        <end position="401"/>
    </location>
</feature>
<dbReference type="InterPro" id="IPR000340">
    <property type="entry name" value="Dual-sp_phosphatase_cat-dom"/>
</dbReference>
<dbReference type="FunFam" id="3.90.190.10:FF:000028">
    <property type="entry name" value="Dual specificity phosphatase 10"/>
    <property type="match status" value="1"/>
</dbReference>
<dbReference type="Pfam" id="PF00782">
    <property type="entry name" value="DSPc"/>
    <property type="match status" value="1"/>
</dbReference>
<dbReference type="PROSITE" id="PS50054">
    <property type="entry name" value="TYR_PHOSPHATASE_DUAL"/>
    <property type="match status" value="1"/>
</dbReference>
<dbReference type="PROSITE" id="PS50206">
    <property type="entry name" value="RHODANESE_3"/>
    <property type="match status" value="1"/>
</dbReference>
<dbReference type="AlphaFoldDB" id="A0AA89BWD0"/>
<comment type="caution">
    <text evidence="8">The sequence shown here is derived from an EMBL/GenBank/DDBJ whole genome shotgun (WGS) entry which is preliminary data.</text>
</comment>
<dbReference type="SUPFAM" id="SSF52821">
    <property type="entry name" value="Rhodanese/Cell cycle control phosphatase"/>
    <property type="match status" value="1"/>
</dbReference>
<dbReference type="PRINTS" id="PR01764">
    <property type="entry name" value="MAPKPHPHTASE"/>
</dbReference>
<dbReference type="SMART" id="SM00195">
    <property type="entry name" value="DSPc"/>
    <property type="match status" value="1"/>
</dbReference>
<reference evidence="8" key="1">
    <citation type="submission" date="2019-08" db="EMBL/GenBank/DDBJ databases">
        <title>The improved chromosome-level genome for the pearl oyster Pinctada fucata martensii using PacBio sequencing and Hi-C.</title>
        <authorList>
            <person name="Zheng Z."/>
        </authorList>
    </citation>
    <scope>NUCLEOTIDE SEQUENCE</scope>
    <source>
        <strain evidence="8">ZZ-2019</strain>
        <tissue evidence="8">Adductor muscle</tissue>
    </source>
</reference>
<evidence type="ECO:0000313" key="9">
    <source>
        <dbReference type="Proteomes" id="UP001186944"/>
    </source>
</evidence>
<protein>
    <recommendedName>
        <fullName evidence="2">protein-tyrosine-phosphatase</fullName>
        <ecNumber evidence="2">3.1.3.48</ecNumber>
    </recommendedName>
</protein>
<evidence type="ECO:0000256" key="4">
    <source>
        <dbReference type="ARBA" id="ARBA00022912"/>
    </source>
</evidence>
<dbReference type="EMBL" id="VSWD01000009">
    <property type="protein sequence ID" value="KAK3093278.1"/>
    <property type="molecule type" value="Genomic_DNA"/>
</dbReference>
<dbReference type="PANTHER" id="PTHR10159">
    <property type="entry name" value="DUAL SPECIFICITY PROTEIN PHOSPHATASE"/>
    <property type="match status" value="1"/>
</dbReference>
<evidence type="ECO:0000256" key="3">
    <source>
        <dbReference type="ARBA" id="ARBA00022801"/>
    </source>
</evidence>
<dbReference type="GO" id="GO:0005829">
    <property type="term" value="C:cytosol"/>
    <property type="evidence" value="ECO:0007669"/>
    <property type="project" value="TreeGrafter"/>
</dbReference>
<evidence type="ECO:0000259" key="6">
    <source>
        <dbReference type="PROSITE" id="PS50056"/>
    </source>
</evidence>
<dbReference type="InterPro" id="IPR001763">
    <property type="entry name" value="Rhodanese-like_dom"/>
</dbReference>
<gene>
    <name evidence="8" type="ORF">FSP39_013599</name>
</gene>
<accession>A0AA89BWD0</accession>
<dbReference type="Gene3D" id="3.90.190.10">
    <property type="entry name" value="Protein tyrosine phosphatase superfamily"/>
    <property type="match status" value="1"/>
</dbReference>
<dbReference type="PRINTS" id="PR01908">
    <property type="entry name" value="ADSPHPHTASE"/>
</dbReference>
<evidence type="ECO:0000256" key="1">
    <source>
        <dbReference type="ARBA" id="ARBA00008601"/>
    </source>
</evidence>
<evidence type="ECO:0000256" key="2">
    <source>
        <dbReference type="ARBA" id="ARBA00013064"/>
    </source>
</evidence>
<dbReference type="PROSITE" id="PS00383">
    <property type="entry name" value="TYR_PHOSPHATASE_1"/>
    <property type="match status" value="1"/>
</dbReference>
<proteinExistence type="inferred from homology"/>
<dbReference type="EC" id="3.1.3.48" evidence="2"/>
<dbReference type="GO" id="GO:0017017">
    <property type="term" value="F:MAP kinase tyrosine/serine/threonine phosphatase activity"/>
    <property type="evidence" value="ECO:0007669"/>
    <property type="project" value="InterPro"/>
</dbReference>
<dbReference type="InterPro" id="IPR029021">
    <property type="entry name" value="Prot-tyrosine_phosphatase-like"/>
</dbReference>
<dbReference type="InterPro" id="IPR036873">
    <property type="entry name" value="Rhodanese-like_dom_sf"/>
</dbReference>
<evidence type="ECO:0000259" key="5">
    <source>
        <dbReference type="PROSITE" id="PS50054"/>
    </source>
</evidence>
<dbReference type="InterPro" id="IPR008343">
    <property type="entry name" value="MKP"/>
</dbReference>
<feature type="domain" description="Rhodanese" evidence="7">
    <location>
        <begin position="115"/>
        <end position="232"/>
    </location>
</feature>
<dbReference type="PANTHER" id="PTHR10159:SF528">
    <property type="entry name" value="PUCKERED, ISOFORM A"/>
    <property type="match status" value="1"/>
</dbReference>
<dbReference type="GO" id="GO:0043409">
    <property type="term" value="P:negative regulation of MAPK cascade"/>
    <property type="evidence" value="ECO:0007669"/>
    <property type="project" value="TreeGrafter"/>
</dbReference>
<dbReference type="SUPFAM" id="SSF52799">
    <property type="entry name" value="(Phosphotyrosine protein) phosphatases II"/>
    <property type="match status" value="1"/>
</dbReference>
<comment type="similarity">
    <text evidence="1">Belongs to the protein-tyrosine phosphatase family. Non-receptor class dual specificity subfamily.</text>
</comment>
<dbReference type="Proteomes" id="UP001186944">
    <property type="component" value="Unassembled WGS sequence"/>
</dbReference>
<dbReference type="InterPro" id="IPR000387">
    <property type="entry name" value="Tyr_Pase_dom"/>
</dbReference>
<dbReference type="CDD" id="cd01446">
    <property type="entry name" value="DSP_MapKP"/>
    <property type="match status" value="1"/>
</dbReference>
<name>A0AA89BWD0_PINIB</name>
<evidence type="ECO:0000313" key="8">
    <source>
        <dbReference type="EMBL" id="KAK3093278.1"/>
    </source>
</evidence>